<evidence type="ECO:0000313" key="3">
    <source>
        <dbReference type="EnsemblMetazoa" id="ENSAATROPP000383"/>
    </source>
</evidence>
<feature type="transmembrane region" description="Helical" evidence="2">
    <location>
        <begin position="83"/>
        <end position="108"/>
    </location>
</feature>
<dbReference type="AlphaFoldDB" id="A0AAG5CP69"/>
<proteinExistence type="predicted"/>
<keyword evidence="4" id="KW-1185">Reference proteome</keyword>
<dbReference type="Proteomes" id="UP000075880">
    <property type="component" value="Unassembled WGS sequence"/>
</dbReference>
<evidence type="ECO:0000313" key="4">
    <source>
        <dbReference type="Proteomes" id="UP000075880"/>
    </source>
</evidence>
<feature type="region of interest" description="Disordered" evidence="1">
    <location>
        <begin position="28"/>
        <end position="57"/>
    </location>
</feature>
<reference evidence="3" key="1">
    <citation type="submission" date="2024-04" db="UniProtKB">
        <authorList>
            <consortium name="EnsemblMetazoa"/>
        </authorList>
    </citation>
    <scope>IDENTIFICATION</scope>
    <source>
        <strain evidence="3">EBRO</strain>
    </source>
</reference>
<dbReference type="EnsemblMetazoa" id="ENSAATROPT000401">
    <property type="protein sequence ID" value="ENSAATROPP000383"/>
    <property type="gene ID" value="ENSAATROPG000330"/>
</dbReference>
<keyword evidence="2" id="KW-1133">Transmembrane helix</keyword>
<accession>A0AAG5CP69</accession>
<sequence>MNSRKHDQSSFEYRRGWVPHTPVAWRGVTNGRSRSRATKSLSTGRRRNQQENNSELHTRLRGKSEIGAFIFWGFRVLRCRVNILTRVVCFCVFLVSCVLVSATVRGFFGVRGSRAA</sequence>
<name>A0AAG5CP69_ANOAO</name>
<keyword evidence="2" id="KW-0812">Transmembrane</keyword>
<evidence type="ECO:0008006" key="5">
    <source>
        <dbReference type="Google" id="ProtNLM"/>
    </source>
</evidence>
<organism evidence="3 4">
    <name type="scientific">Anopheles atroparvus</name>
    <name type="common">European mosquito</name>
    <dbReference type="NCBI Taxonomy" id="41427"/>
    <lineage>
        <taxon>Eukaryota</taxon>
        <taxon>Metazoa</taxon>
        <taxon>Ecdysozoa</taxon>
        <taxon>Arthropoda</taxon>
        <taxon>Hexapoda</taxon>
        <taxon>Insecta</taxon>
        <taxon>Pterygota</taxon>
        <taxon>Neoptera</taxon>
        <taxon>Endopterygota</taxon>
        <taxon>Diptera</taxon>
        <taxon>Nematocera</taxon>
        <taxon>Culicoidea</taxon>
        <taxon>Culicidae</taxon>
        <taxon>Anophelinae</taxon>
        <taxon>Anopheles</taxon>
    </lineage>
</organism>
<keyword evidence="2" id="KW-0472">Membrane</keyword>
<protein>
    <recommendedName>
        <fullName evidence="5">Transmembrane protein</fullName>
    </recommendedName>
</protein>
<evidence type="ECO:0000256" key="2">
    <source>
        <dbReference type="SAM" id="Phobius"/>
    </source>
</evidence>
<evidence type="ECO:0000256" key="1">
    <source>
        <dbReference type="SAM" id="MobiDB-lite"/>
    </source>
</evidence>